<feature type="domain" description="GGDEF" evidence="2">
    <location>
        <begin position="1"/>
        <end position="93"/>
    </location>
</feature>
<gene>
    <name evidence="3" type="ORF">MNBD_GAMMA13-1230</name>
</gene>
<dbReference type="SUPFAM" id="SSF55073">
    <property type="entry name" value="Nucleotide cyclase"/>
    <property type="match status" value="1"/>
</dbReference>
<dbReference type="SUPFAM" id="SSF141868">
    <property type="entry name" value="EAL domain-like"/>
    <property type="match status" value="1"/>
</dbReference>
<dbReference type="InterPro" id="IPR000160">
    <property type="entry name" value="GGDEF_dom"/>
</dbReference>
<accession>A0A3B0YHJ2</accession>
<name>A0A3B0YHJ2_9ZZZZ</name>
<dbReference type="PANTHER" id="PTHR33121">
    <property type="entry name" value="CYCLIC DI-GMP PHOSPHODIESTERASE PDEF"/>
    <property type="match status" value="1"/>
</dbReference>
<proteinExistence type="predicted"/>
<dbReference type="GO" id="GO:0071111">
    <property type="term" value="F:cyclic-guanylate-specific phosphodiesterase activity"/>
    <property type="evidence" value="ECO:0007669"/>
    <property type="project" value="InterPro"/>
</dbReference>
<dbReference type="PROSITE" id="PS50883">
    <property type="entry name" value="EAL"/>
    <property type="match status" value="1"/>
</dbReference>
<dbReference type="CDD" id="cd01948">
    <property type="entry name" value="EAL"/>
    <property type="match status" value="1"/>
</dbReference>
<evidence type="ECO:0000259" key="1">
    <source>
        <dbReference type="PROSITE" id="PS50883"/>
    </source>
</evidence>
<dbReference type="InterPro" id="IPR001633">
    <property type="entry name" value="EAL_dom"/>
</dbReference>
<feature type="non-terminal residue" evidence="3">
    <location>
        <position position="1"/>
    </location>
</feature>
<dbReference type="PANTHER" id="PTHR33121:SF70">
    <property type="entry name" value="SIGNALING PROTEIN YKOW"/>
    <property type="match status" value="1"/>
</dbReference>
<dbReference type="Gene3D" id="3.20.20.450">
    <property type="entry name" value="EAL domain"/>
    <property type="match status" value="1"/>
</dbReference>
<sequence length="353" mass="38822">QDDKVCRIGDSAFGIILQDVTSPVLLQLAAEKINRLYSAAISEMDVSFQAKVCIGIASYPDHANDAKELLHNARLAAEAADSKGEPYLFYSPESVATLSMKWDIQADLASAIESNALALFYQPKVSIATGRVIGAEALLRWDNGEYGPVPPDVFIPVACDIGMINELSQYVLTTALRNAAEWPRTGERQSISINLESETLQDTEVDEIISSSLSIWGSDHIDLLLEITESALVADSKSNFRRLQSLRSMGVGISIDDFGTGYSSLSYFTNIPATELKIDKSFINDMLECGRSRSLVETIINLAHRFDLVVVAEGVEHPEELNVLAEMNCDVAQGFHIAEAMSHDDYCHWLKKQ</sequence>
<organism evidence="3">
    <name type="scientific">hydrothermal vent metagenome</name>
    <dbReference type="NCBI Taxonomy" id="652676"/>
    <lineage>
        <taxon>unclassified sequences</taxon>
        <taxon>metagenomes</taxon>
        <taxon>ecological metagenomes</taxon>
    </lineage>
</organism>
<dbReference type="SMART" id="SM00052">
    <property type="entry name" value="EAL"/>
    <property type="match status" value="1"/>
</dbReference>
<evidence type="ECO:0000313" key="3">
    <source>
        <dbReference type="EMBL" id="VAW80388.1"/>
    </source>
</evidence>
<feature type="domain" description="EAL" evidence="1">
    <location>
        <begin position="101"/>
        <end position="353"/>
    </location>
</feature>
<evidence type="ECO:0000259" key="2">
    <source>
        <dbReference type="PROSITE" id="PS50887"/>
    </source>
</evidence>
<dbReference type="Pfam" id="PF00563">
    <property type="entry name" value="EAL"/>
    <property type="match status" value="1"/>
</dbReference>
<dbReference type="AlphaFoldDB" id="A0A3B0YHJ2"/>
<protein>
    <submittedName>
        <fullName evidence="3">Diguanylate cyclase/phosphodiesterase (GGDEF &amp; EAL domains) with PAS/PAC sensor(S)</fullName>
    </submittedName>
</protein>
<dbReference type="Pfam" id="PF00990">
    <property type="entry name" value="GGDEF"/>
    <property type="match status" value="1"/>
</dbReference>
<dbReference type="PROSITE" id="PS50887">
    <property type="entry name" value="GGDEF"/>
    <property type="match status" value="1"/>
</dbReference>
<dbReference type="Gene3D" id="3.30.70.270">
    <property type="match status" value="1"/>
</dbReference>
<reference evidence="3" key="1">
    <citation type="submission" date="2018-06" db="EMBL/GenBank/DDBJ databases">
        <authorList>
            <person name="Zhirakovskaya E."/>
        </authorList>
    </citation>
    <scope>NUCLEOTIDE SEQUENCE</scope>
</reference>
<dbReference type="InterPro" id="IPR050706">
    <property type="entry name" value="Cyclic-di-GMP_PDE-like"/>
</dbReference>
<dbReference type="InterPro" id="IPR035919">
    <property type="entry name" value="EAL_sf"/>
</dbReference>
<dbReference type="InterPro" id="IPR029787">
    <property type="entry name" value="Nucleotide_cyclase"/>
</dbReference>
<dbReference type="InterPro" id="IPR043128">
    <property type="entry name" value="Rev_trsase/Diguanyl_cyclase"/>
</dbReference>
<dbReference type="EMBL" id="UOFK01000222">
    <property type="protein sequence ID" value="VAW80388.1"/>
    <property type="molecule type" value="Genomic_DNA"/>
</dbReference>